<comment type="caution">
    <text evidence="1">The sequence shown here is derived from an EMBL/GenBank/DDBJ whole genome shotgun (WGS) entry which is preliminary data.</text>
</comment>
<sequence length="328" mass="38922">MEAMLKLYALRMREGNRGFLADRIEEVKFSNLPSKTDEHDRIARFWIEGHPCGMWPSHGYRSTHLAHDTTCQKYQALWSSDNVVQSVDDILNLDHPLGDGISCGESQVRPPWDRDQIKSMESRLNERAGLGKDGPLRLNDEFISFVKYTRGVQDPDFRKSDICGFYPRWNIDNQYYFQFDKYDSECSWQFECDMNGNRFFEKGGQRFDVLVQTEAGKTRVKCNKTERGESGRIWTSYYVFCKKVDMSVMFQAGCPQEMYTEANGWQWRVLFHDGWTDRSRCDIKLHLFDTIIEFLEWYGSWYDRLDMREVRENTEPVSHEFLFREESF</sequence>
<keyword evidence="2" id="KW-1185">Reference proteome</keyword>
<name>A0A8H7T9B7_9HELO</name>
<organism evidence="1 2">
    <name type="scientific">Cadophora malorum</name>
    <dbReference type="NCBI Taxonomy" id="108018"/>
    <lineage>
        <taxon>Eukaryota</taxon>
        <taxon>Fungi</taxon>
        <taxon>Dikarya</taxon>
        <taxon>Ascomycota</taxon>
        <taxon>Pezizomycotina</taxon>
        <taxon>Leotiomycetes</taxon>
        <taxon>Helotiales</taxon>
        <taxon>Ploettnerulaceae</taxon>
        <taxon>Cadophora</taxon>
    </lineage>
</organism>
<proteinExistence type="predicted"/>
<evidence type="ECO:0000313" key="2">
    <source>
        <dbReference type="Proteomes" id="UP000664132"/>
    </source>
</evidence>
<dbReference type="OrthoDB" id="4403049at2759"/>
<accession>A0A8H7T9B7</accession>
<evidence type="ECO:0000313" key="1">
    <source>
        <dbReference type="EMBL" id="KAG4415507.1"/>
    </source>
</evidence>
<dbReference type="Proteomes" id="UP000664132">
    <property type="component" value="Unassembled WGS sequence"/>
</dbReference>
<dbReference type="AlphaFoldDB" id="A0A8H7T9B7"/>
<gene>
    <name evidence="1" type="ORF">IFR04_011379</name>
</gene>
<protein>
    <submittedName>
        <fullName evidence="1">Uncharacterized protein</fullName>
    </submittedName>
</protein>
<reference evidence="1" key="1">
    <citation type="submission" date="2021-02" db="EMBL/GenBank/DDBJ databases">
        <title>Genome sequence Cadophora malorum strain M34.</title>
        <authorList>
            <person name="Stefanovic E."/>
            <person name="Vu D."/>
            <person name="Scully C."/>
            <person name="Dijksterhuis J."/>
            <person name="Roader J."/>
            <person name="Houbraken J."/>
        </authorList>
    </citation>
    <scope>NUCLEOTIDE SEQUENCE</scope>
    <source>
        <strain evidence="1">M34</strain>
    </source>
</reference>
<dbReference type="EMBL" id="JAFJYH010000220">
    <property type="protein sequence ID" value="KAG4415507.1"/>
    <property type="molecule type" value="Genomic_DNA"/>
</dbReference>